<evidence type="ECO:0000256" key="2">
    <source>
        <dbReference type="SAM" id="Phobius"/>
    </source>
</evidence>
<protein>
    <recommendedName>
        <fullName evidence="5">Dolichyl-phosphate-mannose-protein mannosyltransferase</fullName>
    </recommendedName>
</protein>
<keyword evidence="2" id="KW-0812">Transmembrane</keyword>
<feature type="transmembrane region" description="Helical" evidence="2">
    <location>
        <begin position="445"/>
        <end position="473"/>
    </location>
</feature>
<evidence type="ECO:0000313" key="3">
    <source>
        <dbReference type="EMBL" id="MCS6523673.1"/>
    </source>
</evidence>
<dbReference type="RefSeq" id="WP_141859773.1">
    <property type="nucleotide sequence ID" value="NZ_BMNV01000009.1"/>
</dbReference>
<gene>
    <name evidence="3" type="ORF">NYQ28_13955</name>
</gene>
<accession>A0ABT2HKL7</accession>
<evidence type="ECO:0000256" key="1">
    <source>
        <dbReference type="SAM" id="MobiDB-lite"/>
    </source>
</evidence>
<comment type="caution">
    <text evidence="3">The sequence shown here is derived from an EMBL/GenBank/DDBJ whole genome shotgun (WGS) entry which is preliminary data.</text>
</comment>
<proteinExistence type="predicted"/>
<keyword evidence="2" id="KW-1133">Transmembrane helix</keyword>
<feature type="transmembrane region" description="Helical" evidence="2">
    <location>
        <begin position="210"/>
        <end position="227"/>
    </location>
</feature>
<organism evidence="3 4">
    <name type="scientific">Curtobacterium citreum</name>
    <dbReference type="NCBI Taxonomy" id="2036"/>
    <lineage>
        <taxon>Bacteria</taxon>
        <taxon>Bacillati</taxon>
        <taxon>Actinomycetota</taxon>
        <taxon>Actinomycetes</taxon>
        <taxon>Micrococcales</taxon>
        <taxon>Microbacteriaceae</taxon>
        <taxon>Curtobacterium</taxon>
    </lineage>
</organism>
<feature type="transmembrane region" description="Helical" evidence="2">
    <location>
        <begin position="48"/>
        <end position="68"/>
    </location>
</feature>
<feature type="compositionally biased region" description="Basic residues" evidence="1">
    <location>
        <begin position="554"/>
        <end position="565"/>
    </location>
</feature>
<dbReference type="GeneID" id="95322637"/>
<feature type="transmembrane region" description="Helical" evidence="2">
    <location>
        <begin position="485"/>
        <end position="504"/>
    </location>
</feature>
<name>A0ABT2HKL7_9MICO</name>
<feature type="region of interest" description="Disordered" evidence="1">
    <location>
        <begin position="550"/>
        <end position="585"/>
    </location>
</feature>
<reference evidence="3 4" key="1">
    <citation type="submission" date="2022-08" db="EMBL/GenBank/DDBJ databases">
        <title>Taxonomy of Curtobacterium flaccumfaciens.</title>
        <authorList>
            <person name="Osdaghi E."/>
            <person name="Taghavi S.M."/>
            <person name="Hamidizade M."/>
            <person name="Abachi H."/>
            <person name="Fazliarab A."/>
            <person name="Baeyen S."/>
            <person name="Portier P."/>
            <person name="Van Vaerenbergh J."/>
            <person name="Jacques M.-A."/>
        </authorList>
    </citation>
    <scope>NUCLEOTIDE SEQUENCE [LARGE SCALE GENOMIC DNA]</scope>
    <source>
        <strain evidence="3 4">LMG8786T</strain>
    </source>
</reference>
<keyword evidence="2" id="KW-0472">Membrane</keyword>
<feature type="transmembrane region" description="Helical" evidence="2">
    <location>
        <begin position="524"/>
        <end position="541"/>
    </location>
</feature>
<dbReference type="Proteomes" id="UP001652264">
    <property type="component" value="Unassembled WGS sequence"/>
</dbReference>
<feature type="transmembrane region" description="Helical" evidence="2">
    <location>
        <begin position="133"/>
        <end position="149"/>
    </location>
</feature>
<dbReference type="EMBL" id="JANVAD010000007">
    <property type="protein sequence ID" value="MCS6523673.1"/>
    <property type="molecule type" value="Genomic_DNA"/>
</dbReference>
<evidence type="ECO:0000313" key="4">
    <source>
        <dbReference type="Proteomes" id="UP001652264"/>
    </source>
</evidence>
<feature type="transmembrane region" description="Helical" evidence="2">
    <location>
        <begin position="156"/>
        <end position="175"/>
    </location>
</feature>
<evidence type="ECO:0008006" key="5">
    <source>
        <dbReference type="Google" id="ProtNLM"/>
    </source>
</evidence>
<feature type="region of interest" description="Disordered" evidence="1">
    <location>
        <begin position="274"/>
        <end position="301"/>
    </location>
</feature>
<keyword evidence="4" id="KW-1185">Reference proteome</keyword>
<sequence>MVDTAPAPVATPSAPATRGSRRAASAWLLLVWRWIAPGGPAEDPRGRWATAVVAGCLAVAVLLLHLFVPTVVGMGDQGDGQRLMCAFGVANTAPYDYAASTQYVFTQWVPHRWAGEACGAGGSGEPYVSSQMLLVWPAVVLTPLFGWGAGIDTRAVGIVCVLVFGVLVALFVAFLPGRALFRLIAAALVVAVVGDGVFARFFVSPYSEAACFLGVLAMVVCLLAMWRRGDPTWLGMLLFSLATVFTITAKTQMVALLPAAALALLWRPLPARRGRGNPVAQARRRRGDPDPRAGRPRPRGRVVPRLLGASLVVALAGVAVGYAAIQPRHFTLLNTYNAVFVEMLPHSPDPEGDLRWFGLPADWASSSGTTVASENAAVHRPDFPRFTEEVSQGRIALFYVTHPARLVGMADRGLEAMTQPVLGYVGAYPPDVGAEPWQQEHRFPVVVVVSALLGTVPSAIVLLQIVALALGLGLAFRRRQLGDRAAAFGATVVVTAVATWAQFWAVMLSEGASEIYKHLLVTDLLNMLLLVSIPLSAALLARRIATPRSGSARGARRRTGPVRRTTHQEPRHVSSLRPTGPGGHR</sequence>
<feature type="transmembrane region" description="Helical" evidence="2">
    <location>
        <begin position="302"/>
        <end position="325"/>
    </location>
</feature>
<feature type="transmembrane region" description="Helical" evidence="2">
    <location>
        <begin position="181"/>
        <end position="203"/>
    </location>
</feature>
<feature type="transmembrane region" description="Helical" evidence="2">
    <location>
        <begin position="233"/>
        <end position="266"/>
    </location>
</feature>